<reference evidence="2" key="2">
    <citation type="journal article" date="2015" name="Data Brief">
        <title>Shoot transcriptome of the giant reed, Arundo donax.</title>
        <authorList>
            <person name="Barrero R.A."/>
            <person name="Guerrero F.D."/>
            <person name="Moolhuijzen P."/>
            <person name="Goolsby J.A."/>
            <person name="Tidwell J."/>
            <person name="Bellgard S.E."/>
            <person name="Bellgard M.I."/>
        </authorList>
    </citation>
    <scope>NUCLEOTIDE SEQUENCE</scope>
    <source>
        <tissue evidence="2">Shoot tissue taken approximately 20 cm above the soil surface</tissue>
    </source>
</reference>
<name>A0A0A8Y7A4_ARUDO</name>
<organism evidence="2">
    <name type="scientific">Arundo donax</name>
    <name type="common">Giant reed</name>
    <name type="synonym">Donax arundinaceus</name>
    <dbReference type="NCBI Taxonomy" id="35708"/>
    <lineage>
        <taxon>Eukaryota</taxon>
        <taxon>Viridiplantae</taxon>
        <taxon>Streptophyta</taxon>
        <taxon>Embryophyta</taxon>
        <taxon>Tracheophyta</taxon>
        <taxon>Spermatophyta</taxon>
        <taxon>Magnoliopsida</taxon>
        <taxon>Liliopsida</taxon>
        <taxon>Poales</taxon>
        <taxon>Poaceae</taxon>
        <taxon>PACMAD clade</taxon>
        <taxon>Arundinoideae</taxon>
        <taxon>Arundineae</taxon>
        <taxon>Arundo</taxon>
    </lineage>
</organism>
<feature type="region of interest" description="Disordered" evidence="1">
    <location>
        <begin position="21"/>
        <end position="42"/>
    </location>
</feature>
<evidence type="ECO:0000313" key="2">
    <source>
        <dbReference type="EMBL" id="JAD21994.1"/>
    </source>
</evidence>
<protein>
    <submittedName>
        <fullName evidence="2">Uncharacterized protein</fullName>
    </submittedName>
</protein>
<accession>A0A0A8Y7A4</accession>
<sequence length="52" mass="5266">MPLLILTRCCPSSHMPLQLGGEEAAGGCGSEKQPERSEPGYGLLAAVGQPGA</sequence>
<evidence type="ECO:0000256" key="1">
    <source>
        <dbReference type="SAM" id="MobiDB-lite"/>
    </source>
</evidence>
<reference evidence="2" key="1">
    <citation type="submission" date="2014-09" db="EMBL/GenBank/DDBJ databases">
        <authorList>
            <person name="Magalhaes I.L.F."/>
            <person name="Oliveira U."/>
            <person name="Santos F.R."/>
            <person name="Vidigal T.H.D.A."/>
            <person name="Brescovit A.D."/>
            <person name="Santos A.J."/>
        </authorList>
    </citation>
    <scope>NUCLEOTIDE SEQUENCE</scope>
    <source>
        <tissue evidence="2">Shoot tissue taken approximately 20 cm above the soil surface</tissue>
    </source>
</reference>
<proteinExistence type="predicted"/>
<dbReference type="EMBL" id="GBRH01275901">
    <property type="protein sequence ID" value="JAD21994.1"/>
    <property type="molecule type" value="Transcribed_RNA"/>
</dbReference>
<dbReference type="AlphaFoldDB" id="A0A0A8Y7A4"/>